<reference evidence="4 5" key="1">
    <citation type="submission" date="2018-04" db="EMBL/GenBank/DDBJ databases">
        <authorList>
            <person name="Huttner S."/>
            <person name="Dainat J."/>
        </authorList>
    </citation>
    <scope>NUCLEOTIDE SEQUENCE [LARGE SCALE GENOMIC DNA]</scope>
</reference>
<dbReference type="Proteomes" id="UP000289323">
    <property type="component" value="Unassembled WGS sequence"/>
</dbReference>
<dbReference type="PANTHER" id="PTHR43094:SF1">
    <property type="entry name" value="AMINOTRANSFERASE CLASS-III"/>
    <property type="match status" value="1"/>
</dbReference>
<evidence type="ECO:0000313" key="5">
    <source>
        <dbReference type="Proteomes" id="UP000289323"/>
    </source>
</evidence>
<dbReference type="InterPro" id="IPR005814">
    <property type="entry name" value="Aminotrans_3"/>
</dbReference>
<dbReference type="Pfam" id="PF00202">
    <property type="entry name" value="Aminotran_3"/>
    <property type="match status" value="1"/>
</dbReference>
<evidence type="ECO:0000256" key="3">
    <source>
        <dbReference type="RuleBase" id="RU003560"/>
    </source>
</evidence>
<sequence>MGQSVSSYRSARRSLPAKTAGDIIDSSSDLVHPPSPLSGLPVLKKAKGHYWYPSEGTRILDACGGAGVACLGHGRRDITKAVTAQMHSFTYASYAHFNTSPVQELSDWLIKSTGGKMQKVYVMCSGSEAMEAALKLAVEYFLWQNQPARTNFIVREESYHGTTLGSLSASGHVVRRAPFGPLLIPARFHRIPACNPYRQRLVSGSEFESDAAFVARKTAELEAEFARLGPETVAAVVLEPVVGAALGCVPAVKGYLAAVKAVCERHGALLILDEVMCGMGRTGFLHAWQGEAREGDGSGPDDVVPDLQAIAKGFAGGYQPASALLVGGKVAGVMEREGKVFTHGHTYQNHPVVAAAALAVQRVVEKEGLLKNVRVQGTLLERLLKQRLGTHPNVGDIRGKGLFWGIEFVKDKLTKEPFDPALGIAERVHKTAVREFRVLVYHGQGCAGGGRGDHIMVMPAYDISSKLVAEIVERVASAVEEVFRHL</sequence>
<dbReference type="InterPro" id="IPR015421">
    <property type="entry name" value="PyrdxlP-dep_Trfase_major"/>
</dbReference>
<protein>
    <submittedName>
        <fullName evidence="4">5e88cfa8-3f87-4201-ad6e-59e313ad1335</fullName>
    </submittedName>
</protein>
<dbReference type="EMBL" id="OUUZ01000009">
    <property type="protein sequence ID" value="SPQ22548.1"/>
    <property type="molecule type" value="Genomic_DNA"/>
</dbReference>
<dbReference type="Gene3D" id="3.90.1150.10">
    <property type="entry name" value="Aspartate Aminotransferase, domain 1"/>
    <property type="match status" value="1"/>
</dbReference>
<dbReference type="InterPro" id="IPR015422">
    <property type="entry name" value="PyrdxlP-dep_Trfase_small"/>
</dbReference>
<gene>
    <name evidence="4" type="ORF">TT172_LOCUS4967</name>
</gene>
<dbReference type="CDD" id="cd00610">
    <property type="entry name" value="OAT_like"/>
    <property type="match status" value="1"/>
</dbReference>
<keyword evidence="2 3" id="KW-0663">Pyridoxal phosphate</keyword>
<dbReference type="GO" id="GO:0030170">
    <property type="term" value="F:pyridoxal phosphate binding"/>
    <property type="evidence" value="ECO:0007669"/>
    <property type="project" value="InterPro"/>
</dbReference>
<name>A0A446BJ87_9PEZI</name>
<dbReference type="GO" id="GO:0005829">
    <property type="term" value="C:cytosol"/>
    <property type="evidence" value="ECO:0007669"/>
    <property type="project" value="TreeGrafter"/>
</dbReference>
<proteinExistence type="inferred from homology"/>
<dbReference type="AlphaFoldDB" id="A0A446BJ87"/>
<evidence type="ECO:0000256" key="1">
    <source>
        <dbReference type="ARBA" id="ARBA00008954"/>
    </source>
</evidence>
<dbReference type="Gene3D" id="3.40.640.10">
    <property type="entry name" value="Type I PLP-dependent aspartate aminotransferase-like (Major domain)"/>
    <property type="match status" value="1"/>
</dbReference>
<dbReference type="InterPro" id="IPR015424">
    <property type="entry name" value="PyrdxlP-dep_Trfase"/>
</dbReference>
<dbReference type="PANTHER" id="PTHR43094">
    <property type="entry name" value="AMINOTRANSFERASE"/>
    <property type="match status" value="1"/>
</dbReference>
<evidence type="ECO:0000256" key="2">
    <source>
        <dbReference type="ARBA" id="ARBA00022898"/>
    </source>
</evidence>
<dbReference type="SUPFAM" id="SSF53383">
    <property type="entry name" value="PLP-dependent transferases"/>
    <property type="match status" value="1"/>
</dbReference>
<comment type="similarity">
    <text evidence="1 3">Belongs to the class-III pyridoxal-phosphate-dependent aminotransferase family.</text>
</comment>
<organism evidence="4 5">
    <name type="scientific">Thermothielavioides terrestris</name>
    <dbReference type="NCBI Taxonomy" id="2587410"/>
    <lineage>
        <taxon>Eukaryota</taxon>
        <taxon>Fungi</taxon>
        <taxon>Dikarya</taxon>
        <taxon>Ascomycota</taxon>
        <taxon>Pezizomycotina</taxon>
        <taxon>Sordariomycetes</taxon>
        <taxon>Sordariomycetidae</taxon>
        <taxon>Sordariales</taxon>
        <taxon>Chaetomiaceae</taxon>
        <taxon>Thermothielavioides</taxon>
    </lineage>
</organism>
<accession>A0A446BJ87</accession>
<dbReference type="GO" id="GO:0008483">
    <property type="term" value="F:transaminase activity"/>
    <property type="evidence" value="ECO:0007669"/>
    <property type="project" value="InterPro"/>
</dbReference>
<evidence type="ECO:0000313" key="4">
    <source>
        <dbReference type="EMBL" id="SPQ22548.1"/>
    </source>
</evidence>